<dbReference type="PATRIC" id="fig|1217799.6.peg.474"/>
<sequence>MNTQPLPLARRRAKDYYGRRMEIFPGIHWLKGVIGGNSWLVMETGYAFVIDTGSPGNAHHILRCAQNLGVGDKLKYIVLTHADIDHAGSAAELKKLTGAAIAVHTAEVPFMAEKSNLPGALRWLGGVFPKMSRCARFEPDQLLNEGDVIGAYEVVHVPGHTPGSICLYEPRKLIFTGDALRTHAHDRLLPPSRPTALNLRQATDSMRKIAGLDFYALFGGHGPPVIGNAGAKLRDMISRLPREAF</sequence>
<proteinExistence type="predicted"/>
<dbReference type="STRING" id="1217799.DEALK_04580"/>
<reference evidence="2 3" key="1">
    <citation type="submission" date="2015-06" db="EMBL/GenBank/DDBJ databases">
        <title>Genome sequence of the organohalide-respiring Dehalogenimonas alkenigignens type strain (IP3-3T).</title>
        <authorList>
            <person name="Key T.A."/>
            <person name="Richmond D.P."/>
            <person name="Bowman K.S."/>
            <person name="Cho Y.-J."/>
            <person name="Chun J."/>
            <person name="da Costa M.S."/>
            <person name="Rainey F.A."/>
            <person name="Moe W.M."/>
        </authorList>
    </citation>
    <scope>NUCLEOTIDE SEQUENCE [LARGE SCALE GENOMIC DNA]</scope>
    <source>
        <strain evidence="2 3">IP3-3</strain>
    </source>
</reference>
<keyword evidence="3" id="KW-1185">Reference proteome</keyword>
<dbReference type="Pfam" id="PF00753">
    <property type="entry name" value="Lactamase_B"/>
    <property type="match status" value="1"/>
</dbReference>
<evidence type="ECO:0000313" key="2">
    <source>
        <dbReference type="EMBL" id="KTB47613.1"/>
    </source>
</evidence>
<evidence type="ECO:0000259" key="1">
    <source>
        <dbReference type="SMART" id="SM00849"/>
    </source>
</evidence>
<dbReference type="GO" id="GO:0016787">
    <property type="term" value="F:hydrolase activity"/>
    <property type="evidence" value="ECO:0007669"/>
    <property type="project" value="UniProtKB-KW"/>
</dbReference>
<dbReference type="OrthoDB" id="9761531at2"/>
<dbReference type="CDD" id="cd07721">
    <property type="entry name" value="yflN-like_MBL-fold"/>
    <property type="match status" value="1"/>
</dbReference>
<protein>
    <submittedName>
        <fullName evidence="2">Zn-dependent hydrolase</fullName>
    </submittedName>
</protein>
<dbReference type="InterPro" id="IPR001279">
    <property type="entry name" value="Metallo-B-lactamas"/>
</dbReference>
<dbReference type="InterPro" id="IPR050855">
    <property type="entry name" value="NDM-1-like"/>
</dbReference>
<feature type="domain" description="Metallo-beta-lactamase" evidence="1">
    <location>
        <begin position="35"/>
        <end position="221"/>
    </location>
</feature>
<keyword evidence="2" id="KW-0378">Hydrolase</keyword>
<dbReference type="Proteomes" id="UP000053947">
    <property type="component" value="Unassembled WGS sequence"/>
</dbReference>
<dbReference type="SUPFAM" id="SSF56281">
    <property type="entry name" value="Metallo-hydrolase/oxidoreductase"/>
    <property type="match status" value="1"/>
</dbReference>
<evidence type="ECO:0000313" key="3">
    <source>
        <dbReference type="Proteomes" id="UP000053947"/>
    </source>
</evidence>
<dbReference type="AlphaFoldDB" id="A0A0W0GGG9"/>
<comment type="caution">
    <text evidence="2">The sequence shown here is derived from an EMBL/GenBank/DDBJ whole genome shotgun (WGS) entry which is preliminary data.</text>
</comment>
<dbReference type="SMART" id="SM00849">
    <property type="entry name" value="Lactamase_B"/>
    <property type="match status" value="1"/>
</dbReference>
<organism evidence="2 3">
    <name type="scientific">Dehalogenimonas alkenigignens</name>
    <dbReference type="NCBI Taxonomy" id="1217799"/>
    <lineage>
        <taxon>Bacteria</taxon>
        <taxon>Bacillati</taxon>
        <taxon>Chloroflexota</taxon>
        <taxon>Dehalococcoidia</taxon>
        <taxon>Dehalococcoidales</taxon>
        <taxon>Dehalococcoidaceae</taxon>
        <taxon>Dehalogenimonas</taxon>
    </lineage>
</organism>
<name>A0A0W0GGG9_9CHLR</name>
<dbReference type="RefSeq" id="WP_058438309.1">
    <property type="nucleotide sequence ID" value="NZ_KQ758903.1"/>
</dbReference>
<dbReference type="InterPro" id="IPR036866">
    <property type="entry name" value="RibonucZ/Hydroxyglut_hydro"/>
</dbReference>
<dbReference type="Gene3D" id="3.60.15.10">
    <property type="entry name" value="Ribonuclease Z/Hydroxyacylglutathione hydrolase-like"/>
    <property type="match status" value="1"/>
</dbReference>
<dbReference type="EMBL" id="LFDV01000002">
    <property type="protein sequence ID" value="KTB47613.1"/>
    <property type="molecule type" value="Genomic_DNA"/>
</dbReference>
<accession>A0A0W0GGG9</accession>
<gene>
    <name evidence="2" type="ORF">DEALK_04580</name>
</gene>
<dbReference type="PANTHER" id="PTHR42951">
    <property type="entry name" value="METALLO-BETA-LACTAMASE DOMAIN-CONTAINING"/>
    <property type="match status" value="1"/>
</dbReference>